<dbReference type="InterPro" id="IPR003746">
    <property type="entry name" value="DUF167"/>
</dbReference>
<evidence type="ECO:0000313" key="4">
    <source>
        <dbReference type="EMBL" id="MBS2965562.1"/>
    </source>
</evidence>
<comment type="caution">
    <text evidence="4">The sequence shown here is derived from an EMBL/GenBank/DDBJ whole genome shotgun (WGS) entry which is preliminary data.</text>
</comment>
<dbReference type="Proteomes" id="UP000677913">
    <property type="component" value="Unassembled WGS sequence"/>
</dbReference>
<dbReference type="GO" id="GO:0005737">
    <property type="term" value="C:cytoplasm"/>
    <property type="evidence" value="ECO:0007669"/>
    <property type="project" value="TreeGrafter"/>
</dbReference>
<dbReference type="PANTHER" id="PTHR13420:SF7">
    <property type="entry name" value="UPF0235 PROTEIN C15ORF40"/>
    <property type="match status" value="1"/>
</dbReference>
<dbReference type="NCBIfam" id="TIGR00251">
    <property type="entry name" value="DUF167 family protein"/>
    <property type="match status" value="1"/>
</dbReference>
<feature type="compositionally biased region" description="Basic and acidic residues" evidence="3">
    <location>
        <begin position="12"/>
        <end position="24"/>
    </location>
</feature>
<dbReference type="PANTHER" id="PTHR13420">
    <property type="entry name" value="UPF0235 PROTEIN C15ORF40"/>
    <property type="match status" value="1"/>
</dbReference>
<accession>A0A8J7WSC3</accession>
<proteinExistence type="inferred from homology"/>
<dbReference type="Gene3D" id="3.30.1200.10">
    <property type="entry name" value="YggU-like"/>
    <property type="match status" value="1"/>
</dbReference>
<gene>
    <name evidence="4" type="ORF">KGA66_21105</name>
</gene>
<evidence type="ECO:0000256" key="3">
    <source>
        <dbReference type="SAM" id="MobiDB-lite"/>
    </source>
</evidence>
<dbReference type="HAMAP" id="MF_00634">
    <property type="entry name" value="UPF0235"/>
    <property type="match status" value="1"/>
</dbReference>
<reference evidence="4" key="1">
    <citation type="submission" date="2021-04" db="EMBL/GenBank/DDBJ databases">
        <title>Genome based classification of Actinospica acidithermotolerans sp. nov., an actinobacterium isolated from an Indonesian hot spring.</title>
        <authorList>
            <person name="Kusuma A.B."/>
            <person name="Putra K.E."/>
            <person name="Nafisah S."/>
            <person name="Loh J."/>
            <person name="Nouioui I."/>
            <person name="Goodfellow M."/>
        </authorList>
    </citation>
    <scope>NUCLEOTIDE SEQUENCE</scope>
    <source>
        <strain evidence="4">DSM 45618</strain>
    </source>
</reference>
<keyword evidence="5" id="KW-1185">Reference proteome</keyword>
<evidence type="ECO:0000256" key="1">
    <source>
        <dbReference type="ARBA" id="ARBA00010364"/>
    </source>
</evidence>
<feature type="region of interest" description="Disordered" evidence="3">
    <location>
        <begin position="1"/>
        <end position="26"/>
    </location>
</feature>
<dbReference type="SMART" id="SM01152">
    <property type="entry name" value="DUF167"/>
    <property type="match status" value="1"/>
</dbReference>
<dbReference type="Pfam" id="PF02594">
    <property type="entry name" value="DUF167"/>
    <property type="match status" value="1"/>
</dbReference>
<organism evidence="4 5">
    <name type="scientific">Actinocrinis puniceicyclus</name>
    <dbReference type="NCBI Taxonomy" id="977794"/>
    <lineage>
        <taxon>Bacteria</taxon>
        <taxon>Bacillati</taxon>
        <taxon>Actinomycetota</taxon>
        <taxon>Actinomycetes</taxon>
        <taxon>Catenulisporales</taxon>
        <taxon>Actinospicaceae</taxon>
        <taxon>Actinocrinis</taxon>
    </lineage>
</organism>
<dbReference type="SUPFAM" id="SSF69786">
    <property type="entry name" value="YggU-like"/>
    <property type="match status" value="1"/>
</dbReference>
<sequence length="115" mass="12117">MTPPRPHGLPSGHHEQRREDRSSPDMRVAIRVKPGASRTKVGGSYGAGAALIVAVSERAVDGKATEAALKALADAIGVARRKVRLVSGVNSRDKLVEILDPPSGLAHRLETLRAG</sequence>
<comment type="similarity">
    <text evidence="1 2">Belongs to the UPF0235 family.</text>
</comment>
<dbReference type="AlphaFoldDB" id="A0A8J7WSC3"/>
<evidence type="ECO:0000256" key="2">
    <source>
        <dbReference type="HAMAP-Rule" id="MF_00634"/>
    </source>
</evidence>
<dbReference type="EMBL" id="JAGSXH010000090">
    <property type="protein sequence ID" value="MBS2965562.1"/>
    <property type="molecule type" value="Genomic_DNA"/>
</dbReference>
<name>A0A8J7WSC3_9ACTN</name>
<evidence type="ECO:0000313" key="5">
    <source>
        <dbReference type="Proteomes" id="UP000677913"/>
    </source>
</evidence>
<protein>
    <recommendedName>
        <fullName evidence="2">UPF0235 protein KGA66_21105</fullName>
    </recommendedName>
</protein>
<dbReference type="InterPro" id="IPR036591">
    <property type="entry name" value="YggU-like_sf"/>
</dbReference>